<dbReference type="CDD" id="cd00829">
    <property type="entry name" value="SCP-x_thiolase"/>
    <property type="match status" value="1"/>
</dbReference>
<dbReference type="EMBL" id="CP045810">
    <property type="protein sequence ID" value="QHN41104.1"/>
    <property type="molecule type" value="Genomic_DNA"/>
</dbReference>
<dbReference type="AlphaFoldDB" id="A0A857L1P0"/>
<dbReference type="Pfam" id="PF22691">
    <property type="entry name" value="Thiolase_C_1"/>
    <property type="match status" value="1"/>
</dbReference>
<protein>
    <submittedName>
        <fullName evidence="2">Lipid-transfer protein</fullName>
    </submittedName>
</protein>
<reference evidence="2" key="1">
    <citation type="journal article" date="2021" name="Nat. Microbiol.">
        <title>Cocultivation of an ultrasmall environmental parasitic bacterium with lytic ability against bacteria associated with wastewater foams.</title>
        <authorList>
            <person name="Batinovic S."/>
            <person name="Rose J.J.A."/>
            <person name="Ratcliffe J."/>
            <person name="Seviour R.J."/>
            <person name="Petrovski S."/>
        </authorList>
    </citation>
    <scope>NUCLEOTIDE SEQUENCE</scope>
    <source>
        <strain evidence="2">CON44</strain>
    </source>
</reference>
<dbReference type="InterPro" id="IPR002155">
    <property type="entry name" value="Thiolase"/>
</dbReference>
<dbReference type="SUPFAM" id="SSF53901">
    <property type="entry name" value="Thiolase-like"/>
    <property type="match status" value="2"/>
</dbReference>
<dbReference type="GO" id="GO:0016747">
    <property type="term" value="F:acyltransferase activity, transferring groups other than amino-acyl groups"/>
    <property type="evidence" value="ECO:0007669"/>
    <property type="project" value="InterPro"/>
</dbReference>
<evidence type="ECO:0000313" key="2">
    <source>
        <dbReference type="EMBL" id="QHN41104.1"/>
    </source>
</evidence>
<name>A0A857L1P0_9ACTN</name>
<organism evidence="2">
    <name type="scientific">Gordonia amarae</name>
    <dbReference type="NCBI Taxonomy" id="36821"/>
    <lineage>
        <taxon>Bacteria</taxon>
        <taxon>Bacillati</taxon>
        <taxon>Actinomycetota</taxon>
        <taxon>Actinomycetes</taxon>
        <taxon>Mycobacteriales</taxon>
        <taxon>Gordoniaceae</taxon>
        <taxon>Gordonia</taxon>
    </lineage>
</organism>
<dbReference type="InterPro" id="IPR016039">
    <property type="entry name" value="Thiolase-like"/>
</dbReference>
<dbReference type="InterPro" id="IPR055140">
    <property type="entry name" value="Thiolase_C_2"/>
</dbReference>
<dbReference type="PIRSF" id="PIRSF000429">
    <property type="entry name" value="Ac-CoA_Ac_transf"/>
    <property type="match status" value="1"/>
</dbReference>
<sequence>MNNPGAAIVGIGTTEYSKKSGRSELRLACEASLAALTDAGIAPGDVDGFVTFSIDNNDESTLARNLGVSEVDFFARTSAGGGGAPGAITLAAMAIESGKASTVLCYRAMNERSGRRFGRPLAFESQEVTTAEAERAWSAPFGMATPAAFMAHSARRYLHQYNVDAADFGLQPVIQREYAVTNPDAFFYGKPMTLDDHQSSRMIADPLRLLDCCQETDGGVALVLTSVERAAGLRHTPIRVLGGAMGIAAQQHGMASMYRDDIAGVEETKIVGDQLYRRTGLAPADLDVAVLYDHFSPAILMQLEALGFCGPGEAPDLVREGATRIGGAIPTNTNGGQLSEAYMHGFNGLVEAVRQLRGTAVNQVPGARHVIVTGGPYVATSGVILGAA</sequence>
<dbReference type="PANTHER" id="PTHR42870:SF1">
    <property type="entry name" value="NON-SPECIFIC LIPID-TRANSFER PROTEIN-LIKE 2"/>
    <property type="match status" value="1"/>
</dbReference>
<dbReference type="NCBIfam" id="NF005892">
    <property type="entry name" value="PRK07855.1"/>
    <property type="match status" value="1"/>
</dbReference>
<dbReference type="PANTHER" id="PTHR42870">
    <property type="entry name" value="ACETYL-COA C-ACETYLTRANSFERASE"/>
    <property type="match status" value="1"/>
</dbReference>
<dbReference type="Gene3D" id="3.40.47.10">
    <property type="match status" value="1"/>
</dbReference>
<accession>A0A857L1P0</accession>
<feature type="domain" description="Thiolase C-terminal" evidence="1">
    <location>
        <begin position="254"/>
        <end position="385"/>
    </location>
</feature>
<dbReference type="RefSeq" id="WP_005184505.1">
    <property type="nucleotide sequence ID" value="NZ_CP045804.1"/>
</dbReference>
<gene>
    <name evidence="2" type="ORF">GII30_19795</name>
</gene>
<evidence type="ECO:0000259" key="1">
    <source>
        <dbReference type="Pfam" id="PF22691"/>
    </source>
</evidence>
<proteinExistence type="predicted"/>